<keyword evidence="3" id="KW-1185">Reference proteome</keyword>
<proteinExistence type="predicted"/>
<protein>
    <recommendedName>
        <fullName evidence="1">DUF4130 domain-containing protein</fullName>
    </recommendedName>
</protein>
<evidence type="ECO:0000313" key="2">
    <source>
        <dbReference type="EMBL" id="CAE6768651.1"/>
    </source>
</evidence>
<dbReference type="InterPro" id="IPR025404">
    <property type="entry name" value="DUF4130"/>
</dbReference>
<sequence>MRCLSHEGLCAVSQGRRWIGGALHRLASAGSSHPAARGSVFFAERFASLRWSILTPEASAHWDGETISFGPGVTQREAPSDDALETAWRTYYAATFNPARINHGHASAATGAILEGSAGIPRDCATHAGGARARGRGDRLASAHGRLADGRLLAGARASCRDLHRVRAAPVRHADRLWTWSVQRPHHAGRRTIRRSGKIGR</sequence>
<dbReference type="Proteomes" id="UP000675880">
    <property type="component" value="Unassembled WGS sequence"/>
</dbReference>
<feature type="domain" description="DUF4130" evidence="1">
    <location>
        <begin position="40"/>
        <end position="103"/>
    </location>
</feature>
<evidence type="ECO:0000313" key="3">
    <source>
        <dbReference type="Proteomes" id="UP000675880"/>
    </source>
</evidence>
<dbReference type="Pfam" id="PF13566">
    <property type="entry name" value="DUF4130"/>
    <property type="match status" value="1"/>
</dbReference>
<accession>A0ABM8RRZ0</accession>
<reference evidence="2 3" key="1">
    <citation type="submission" date="2021-02" db="EMBL/GenBank/DDBJ databases">
        <authorList>
            <person name="Han P."/>
        </authorList>
    </citation>
    <scope>NUCLEOTIDE SEQUENCE [LARGE SCALE GENOMIC DNA]</scope>
    <source>
        <strain evidence="2">Candidatus Nitrospira sp. ZN2</strain>
    </source>
</reference>
<evidence type="ECO:0000259" key="1">
    <source>
        <dbReference type="Pfam" id="PF13566"/>
    </source>
</evidence>
<gene>
    <name evidence="2" type="ORF">NSPZN2_40166</name>
</gene>
<dbReference type="EMBL" id="CAJNBJ010000017">
    <property type="protein sequence ID" value="CAE6768651.1"/>
    <property type="molecule type" value="Genomic_DNA"/>
</dbReference>
<comment type="caution">
    <text evidence="2">The sequence shown here is derived from an EMBL/GenBank/DDBJ whole genome shotgun (WGS) entry which is preliminary data.</text>
</comment>
<organism evidence="2 3">
    <name type="scientific">Nitrospira defluvii</name>
    <dbReference type="NCBI Taxonomy" id="330214"/>
    <lineage>
        <taxon>Bacteria</taxon>
        <taxon>Pseudomonadati</taxon>
        <taxon>Nitrospirota</taxon>
        <taxon>Nitrospiria</taxon>
        <taxon>Nitrospirales</taxon>
        <taxon>Nitrospiraceae</taxon>
        <taxon>Nitrospira</taxon>
    </lineage>
</organism>
<name>A0ABM8RRZ0_9BACT</name>